<feature type="domain" description="Centrosome-associated FAM110 N-terminal" evidence="4">
    <location>
        <begin position="24"/>
        <end position="78"/>
    </location>
</feature>
<feature type="compositionally biased region" description="Basic and acidic residues" evidence="2">
    <location>
        <begin position="298"/>
        <end position="307"/>
    </location>
</feature>
<gene>
    <name evidence="5" type="primary">Fam110d</name>
    <name evidence="5" type="ORF">TURVEL_R01327</name>
</gene>
<feature type="non-terminal residue" evidence="5">
    <location>
        <position position="1"/>
    </location>
</feature>
<evidence type="ECO:0000259" key="3">
    <source>
        <dbReference type="Pfam" id="PF14160"/>
    </source>
</evidence>
<feature type="region of interest" description="Disordered" evidence="2">
    <location>
        <begin position="285"/>
        <end position="325"/>
    </location>
</feature>
<accession>A0A7L3LE26</accession>
<feature type="compositionally biased region" description="Acidic residues" evidence="2">
    <location>
        <begin position="308"/>
        <end position="317"/>
    </location>
</feature>
<feature type="region of interest" description="Disordered" evidence="2">
    <location>
        <begin position="166"/>
        <end position="192"/>
    </location>
</feature>
<comment type="caution">
    <text evidence="5">The sequence shown here is derived from an EMBL/GenBank/DDBJ whole genome shotgun (WGS) entry which is preliminary data.</text>
</comment>
<sequence length="352" mass="38286">MVPLGTPSLTICTSSSLRLITTPPQKSGSPLAWFHGGPRFSGGRGVGGGRVPSAVERLEADKAKYVKSQQVINNRQEPAWRGYSPRSSPRSRRLLSRCHDSCPASELHRDVPLKLLCPQTSPVSRRAGGRRLLRPDSLLIHRQKWGGDKENNAKGTGLMRQLFQGSLRDKPPISPPGVGQRGVSPTPQHPQTPMVWVAGEKEEETMGGDSYGGTEKGLSVPLSSPLLEQEEEVKMGGDSDGDTKKGMSLPLSLPLSEQEKFFNSCGLEQGLVELLGQERFGPVGWDNSSAQLPPSCESEPRRASRGSEDEDEDEEESDTRSPAVSVVERNARVIKWLYGCQRARAATTEATV</sequence>
<evidence type="ECO:0000259" key="4">
    <source>
        <dbReference type="Pfam" id="PF14161"/>
    </source>
</evidence>
<comment type="similarity">
    <text evidence="1">Belongs to the FAM110 family.</text>
</comment>
<feature type="compositionally biased region" description="Basic and acidic residues" evidence="2">
    <location>
        <begin position="232"/>
        <end position="245"/>
    </location>
</feature>
<keyword evidence="6" id="KW-1185">Reference proteome</keyword>
<dbReference type="AlphaFoldDB" id="A0A7L3LE26"/>
<evidence type="ECO:0000256" key="1">
    <source>
        <dbReference type="ARBA" id="ARBA00010576"/>
    </source>
</evidence>
<feature type="domain" description="Centrosome-associated FAM110 C-terminal" evidence="3">
    <location>
        <begin position="244"/>
        <end position="343"/>
    </location>
</feature>
<evidence type="ECO:0000313" key="6">
    <source>
        <dbReference type="Proteomes" id="UP000582182"/>
    </source>
</evidence>
<dbReference type="OrthoDB" id="10028183at2759"/>
<dbReference type="Pfam" id="PF14161">
    <property type="entry name" value="FAM110_N"/>
    <property type="match status" value="1"/>
</dbReference>
<proteinExistence type="inferred from homology"/>
<dbReference type="InterPro" id="IPR025741">
    <property type="entry name" value="FAM110_C"/>
</dbReference>
<reference evidence="5 6" key="1">
    <citation type="submission" date="2019-09" db="EMBL/GenBank/DDBJ databases">
        <title>Bird 10,000 Genomes (B10K) Project - Family phase.</title>
        <authorList>
            <person name="Zhang G."/>
        </authorList>
    </citation>
    <scope>NUCLEOTIDE SEQUENCE [LARGE SCALE GENOMIC DNA]</scope>
    <source>
        <strain evidence="5">B10K-DU-029-46</strain>
    </source>
</reference>
<dbReference type="Pfam" id="PF14160">
    <property type="entry name" value="FAM110_C"/>
    <property type="match status" value="1"/>
</dbReference>
<dbReference type="PANTHER" id="PTHR14758">
    <property type="entry name" value="AGAP005440-PA"/>
    <property type="match status" value="1"/>
</dbReference>
<name>A0A7L3LE26_9CHAR</name>
<evidence type="ECO:0000313" key="5">
    <source>
        <dbReference type="EMBL" id="NXU52304.1"/>
    </source>
</evidence>
<dbReference type="PANTHER" id="PTHR14758:SF3">
    <property type="entry name" value="PROTEIN FAM110D"/>
    <property type="match status" value="1"/>
</dbReference>
<dbReference type="Proteomes" id="UP000582182">
    <property type="component" value="Unassembled WGS sequence"/>
</dbReference>
<feature type="non-terminal residue" evidence="5">
    <location>
        <position position="352"/>
    </location>
</feature>
<feature type="region of interest" description="Disordered" evidence="2">
    <location>
        <begin position="225"/>
        <end position="247"/>
    </location>
</feature>
<dbReference type="EMBL" id="VZTY01014812">
    <property type="protein sequence ID" value="NXU52304.1"/>
    <property type="molecule type" value="Genomic_DNA"/>
</dbReference>
<organism evidence="5 6">
    <name type="scientific">Turnix velox</name>
    <name type="common">Little buttonquail</name>
    <dbReference type="NCBI Taxonomy" id="2529409"/>
    <lineage>
        <taxon>Eukaryota</taxon>
        <taxon>Metazoa</taxon>
        <taxon>Chordata</taxon>
        <taxon>Craniata</taxon>
        <taxon>Vertebrata</taxon>
        <taxon>Euteleostomi</taxon>
        <taxon>Archelosauria</taxon>
        <taxon>Archosauria</taxon>
        <taxon>Dinosauria</taxon>
        <taxon>Saurischia</taxon>
        <taxon>Theropoda</taxon>
        <taxon>Coelurosauria</taxon>
        <taxon>Aves</taxon>
        <taxon>Neognathae</taxon>
        <taxon>Neoaves</taxon>
        <taxon>Charadriiformes</taxon>
        <taxon>Turnicidae</taxon>
        <taxon>Turnix</taxon>
    </lineage>
</organism>
<protein>
    <submittedName>
        <fullName evidence="5">F110D protein</fullName>
    </submittedName>
</protein>
<evidence type="ECO:0000256" key="2">
    <source>
        <dbReference type="SAM" id="MobiDB-lite"/>
    </source>
</evidence>
<dbReference type="InterPro" id="IPR025740">
    <property type="entry name" value="FAM110"/>
</dbReference>
<dbReference type="InterPro" id="IPR025739">
    <property type="entry name" value="FAM110_N"/>
</dbReference>